<evidence type="ECO:0000259" key="4">
    <source>
        <dbReference type="Pfam" id="PF18878"/>
    </source>
</evidence>
<dbReference type="AlphaFoldDB" id="A0A1X0CYK0"/>
<dbReference type="Gene3D" id="1.20.1260.20">
    <property type="entry name" value="PPE superfamily"/>
    <property type="match status" value="1"/>
</dbReference>
<feature type="compositionally biased region" description="Low complexity" evidence="2">
    <location>
        <begin position="326"/>
        <end position="345"/>
    </location>
</feature>
<reference evidence="5 6" key="1">
    <citation type="submission" date="2017-02" db="EMBL/GenBank/DDBJ databases">
        <title>The new phylogeny of genus Mycobacterium.</title>
        <authorList>
            <person name="Tortoli E."/>
            <person name="Trovato A."/>
            <person name="Cirillo D.M."/>
        </authorList>
    </citation>
    <scope>NUCLEOTIDE SEQUENCE [LARGE SCALE GENOMIC DNA]</scope>
    <source>
        <strain evidence="5 6">FI-09383</strain>
    </source>
</reference>
<comment type="similarity">
    <text evidence="1">Belongs to the mycobacterial PPE family.</text>
</comment>
<evidence type="ECO:0000256" key="1">
    <source>
        <dbReference type="ARBA" id="ARBA00010652"/>
    </source>
</evidence>
<dbReference type="InterPro" id="IPR038332">
    <property type="entry name" value="PPE_sf"/>
</dbReference>
<gene>
    <name evidence="5" type="ORF">BST23_15205</name>
</gene>
<evidence type="ECO:0000256" key="2">
    <source>
        <dbReference type="SAM" id="MobiDB-lite"/>
    </source>
</evidence>
<proteinExistence type="inferred from homology"/>
<dbReference type="InterPro" id="IPR000030">
    <property type="entry name" value="PPE_dom"/>
</dbReference>
<dbReference type="Proteomes" id="UP000192772">
    <property type="component" value="Unassembled WGS sequence"/>
</dbReference>
<sequence length="527" mass="53230">MTAPIWMALPPEVHSAMLSSGPGPGSLLAAAGAWQSLATEYSTAAAELTSLLGAVRSGAWEGPSAEQYLAAHTPYLGWLAQASANSAASAAQHQAAAAAYSTALATMPTLAELAMNHATHAVLVATNFLGINTIPIALNEADYVRMWIQAATTMSTYQAVAGAAVAATPITPPAPFVLTPGVGEAGASAATAQQSMAQLTAADSGSALANSDIIAQLLRFVGQIFQAYGQYVYQLFEPIINFMADPIGNTQQLIVGLLTNPGPTLVAYGPFLFAVAYQAVSWVGASVTYPNLLLTTWMAPLALGIGGYFLHQYLNPPAPPVPEAAPAPQQAPAASPAPAQRADPMPVAATVAPTVPAAPAAPAASVAAGAAPAGGAAAAAAAPAVPYAVAGPDPDEGFTPTLREGTGAKAPASDIAASAAASAAASSLAKRKARRRRAAPVHQRQYADAYMDYEPDPEEETPPEPVRKPRMSASEKGAGAVGFTGAATKPETEEATGLTELAGDPFGGGPTEPLLPGDWDPEGGSRT</sequence>
<feature type="compositionally biased region" description="Low complexity" evidence="2">
    <location>
        <begin position="477"/>
        <end position="488"/>
    </location>
</feature>
<protein>
    <submittedName>
        <fullName evidence="5">PPE family protein</fullName>
    </submittedName>
</protein>
<dbReference type="SUPFAM" id="SSF140459">
    <property type="entry name" value="PE/PPE dimer-like"/>
    <property type="match status" value="1"/>
</dbReference>
<dbReference type="FunFam" id="1.20.1260.20:FF:000001">
    <property type="entry name" value="PPE family protein PPE41"/>
    <property type="match status" value="1"/>
</dbReference>
<name>A0A1X0CYK0_9MYCO</name>
<organism evidence="5 6">
    <name type="scientific">Mycolicibacterium elephantis</name>
    <dbReference type="NCBI Taxonomy" id="81858"/>
    <lineage>
        <taxon>Bacteria</taxon>
        <taxon>Bacillati</taxon>
        <taxon>Actinomycetota</taxon>
        <taxon>Actinomycetes</taxon>
        <taxon>Mycobacteriales</taxon>
        <taxon>Mycobacteriaceae</taxon>
        <taxon>Mycolicibacterium</taxon>
    </lineage>
</organism>
<dbReference type="RefSeq" id="WP_083043192.1">
    <property type="nucleotide sequence ID" value="NZ_MVHP01000016.1"/>
</dbReference>
<dbReference type="STRING" id="81858.BST23_15205"/>
<feature type="compositionally biased region" description="Acidic residues" evidence="2">
    <location>
        <begin position="451"/>
        <end position="462"/>
    </location>
</feature>
<dbReference type="InterPro" id="IPR043641">
    <property type="entry name" value="PPE-PPW_C"/>
</dbReference>
<dbReference type="GO" id="GO:0052572">
    <property type="term" value="P:response to host immune response"/>
    <property type="evidence" value="ECO:0007669"/>
    <property type="project" value="TreeGrafter"/>
</dbReference>
<accession>A0A1X0CYK0</accession>
<feature type="compositionally biased region" description="Basic residues" evidence="2">
    <location>
        <begin position="430"/>
        <end position="439"/>
    </location>
</feature>
<feature type="region of interest" description="Disordered" evidence="2">
    <location>
        <begin position="430"/>
        <end position="527"/>
    </location>
</feature>
<dbReference type="Pfam" id="PF18878">
    <property type="entry name" value="PPE-PPW"/>
    <property type="match status" value="1"/>
</dbReference>
<feature type="domain" description="PPE" evidence="3">
    <location>
        <begin position="6"/>
        <end position="168"/>
    </location>
</feature>
<evidence type="ECO:0000313" key="6">
    <source>
        <dbReference type="Proteomes" id="UP000192772"/>
    </source>
</evidence>
<feature type="domain" description="PPE-PPW subfamily C-terminal" evidence="4">
    <location>
        <begin position="473"/>
        <end position="519"/>
    </location>
</feature>
<evidence type="ECO:0000259" key="3">
    <source>
        <dbReference type="Pfam" id="PF00823"/>
    </source>
</evidence>
<feature type="region of interest" description="Disordered" evidence="2">
    <location>
        <begin position="320"/>
        <end position="345"/>
    </location>
</feature>
<comment type="caution">
    <text evidence="5">The sequence shown here is derived from an EMBL/GenBank/DDBJ whole genome shotgun (WGS) entry which is preliminary data.</text>
</comment>
<dbReference type="PANTHER" id="PTHR46766:SF1">
    <property type="entry name" value="GLUTAMINE-RICH PROTEIN 2"/>
    <property type="match status" value="1"/>
</dbReference>
<evidence type="ECO:0000313" key="5">
    <source>
        <dbReference type="EMBL" id="ORA65148.1"/>
    </source>
</evidence>
<dbReference type="OrthoDB" id="4753487at2"/>
<dbReference type="Pfam" id="PF00823">
    <property type="entry name" value="PPE"/>
    <property type="match status" value="1"/>
</dbReference>
<dbReference type="EMBL" id="MVHP01000016">
    <property type="protein sequence ID" value="ORA65148.1"/>
    <property type="molecule type" value="Genomic_DNA"/>
</dbReference>
<dbReference type="PANTHER" id="PTHR46766">
    <property type="entry name" value="GLUTAMINE-RICH PROTEIN 2"/>
    <property type="match status" value="1"/>
</dbReference>